<protein>
    <submittedName>
        <fullName evidence="1">Uncharacterized protein</fullName>
    </submittedName>
</protein>
<dbReference type="EMBL" id="BKAR01000022">
    <property type="protein sequence ID" value="GEP85153.1"/>
    <property type="molecule type" value="Genomic_DNA"/>
</dbReference>
<reference evidence="1 2" key="1">
    <citation type="submission" date="2019-07" db="EMBL/GenBank/DDBJ databases">
        <title>Whole genome shotgun sequence of Staphylococcus piscifermentans NBRC 109625.</title>
        <authorList>
            <person name="Hosoyama A."/>
            <person name="Uohara A."/>
            <person name="Ohji S."/>
            <person name="Ichikawa N."/>
        </authorList>
    </citation>
    <scope>NUCLEOTIDE SEQUENCE [LARGE SCALE GENOMIC DNA]</scope>
    <source>
        <strain evidence="1 2">NBRC 109625</strain>
    </source>
</reference>
<name>A0A239ULF9_9STAP</name>
<proteinExistence type="predicted"/>
<dbReference type="OrthoDB" id="2403907at2"/>
<evidence type="ECO:0000313" key="1">
    <source>
        <dbReference type="EMBL" id="GEP85153.1"/>
    </source>
</evidence>
<comment type="caution">
    <text evidence="1">The sequence shown here is derived from an EMBL/GenBank/DDBJ whole genome shotgun (WGS) entry which is preliminary data.</text>
</comment>
<keyword evidence="2" id="KW-1185">Reference proteome</keyword>
<dbReference type="Proteomes" id="UP000321736">
    <property type="component" value="Unassembled WGS sequence"/>
</dbReference>
<sequence length="197" mass="23738">MSREDIKKNDQNYYDHLDQSEHDESHFDLHRVESLLQEYKDNRDKWNKEERTKELDMIEEEIKKQKMLVKDRVKPDNIPEKERLSNISEKVTDQVFGIFEHTDSFDEAKKFLESYYQRGKVDMTYGRAFILMCEDSLLAKAKDEYGNNEENEKLIDFISKKNIELAKEIMSDDYVHLLEDEREFLLILMKNNKLDLL</sequence>
<dbReference type="AlphaFoldDB" id="A0A239ULF9"/>
<evidence type="ECO:0000313" key="2">
    <source>
        <dbReference type="Proteomes" id="UP000321736"/>
    </source>
</evidence>
<organism evidence="1 2">
    <name type="scientific">Staphylococcus piscifermentans</name>
    <dbReference type="NCBI Taxonomy" id="70258"/>
    <lineage>
        <taxon>Bacteria</taxon>
        <taxon>Bacillati</taxon>
        <taxon>Bacillota</taxon>
        <taxon>Bacilli</taxon>
        <taxon>Bacillales</taxon>
        <taxon>Staphylococcaceae</taxon>
        <taxon>Staphylococcus</taxon>
    </lineage>
</organism>
<gene>
    <name evidence="1" type="ORF">SPI02_17380</name>
</gene>
<dbReference type="RefSeq" id="WP_095107120.1">
    <property type="nucleotide sequence ID" value="NZ_BKAR01000022.1"/>
</dbReference>
<accession>A0A239ULF9</accession>